<dbReference type="EMBL" id="CP056069">
    <property type="protein sequence ID" value="UKK00439.2"/>
    <property type="molecule type" value="Genomic_DNA"/>
</dbReference>
<reference evidence="3" key="1">
    <citation type="submission" date="2022-07" db="EMBL/GenBank/DDBJ databases">
        <title>Evaluation of T. orientalis genome assembly methods using nanopore sequencing and analysis of variation between genomes.</title>
        <authorList>
            <person name="Yam J."/>
            <person name="Micallef M.L."/>
            <person name="Liu M."/>
            <person name="Djordjevic S.P."/>
            <person name="Bogema D.R."/>
            <person name="Jenkins C."/>
        </authorList>
    </citation>
    <scope>NUCLEOTIDE SEQUENCE</scope>
    <source>
        <strain evidence="3">Goon Nure</strain>
    </source>
</reference>
<evidence type="ECO:0000256" key="1">
    <source>
        <dbReference type="SAM" id="Phobius"/>
    </source>
</evidence>
<protein>
    <submittedName>
        <fullName evidence="3">Uncharacterized protein</fullName>
    </submittedName>
</protein>
<feature type="chain" id="PRO_5037754587" evidence="2">
    <location>
        <begin position="22"/>
        <end position="278"/>
    </location>
</feature>
<feature type="signal peptide" evidence="2">
    <location>
        <begin position="1"/>
        <end position="21"/>
    </location>
</feature>
<keyword evidence="2" id="KW-0732">Signal</keyword>
<name>A0A976M9Q4_THEOR</name>
<dbReference type="AlphaFoldDB" id="A0A976M9Q4"/>
<keyword evidence="1" id="KW-0472">Membrane</keyword>
<evidence type="ECO:0000256" key="2">
    <source>
        <dbReference type="SAM" id="SignalP"/>
    </source>
</evidence>
<sequence>MEAHKLLLASVVILGVQKTLCSEEPPLDEDKLKIFSSTGSNEGPFEADNSKFQVKNHGGAVEYRFPKEFTVSQVKYDNVQVCELDSSYNPNALYLMLNRPAIVLVSGDKWRFYVKNENGWKFDGEKNMESMELDIRNKESTDDVSYSVSDGSALFRPLSEKFFRTIKDGSDTIFETQESIEYARKVTLEGVSSGDQTLLVELLCGDIKTYLRKDMGPWELQENKKTSDKKESNLRGSWLKFKKFTEFLDFDVVTIVLIVAGGLLLIVLLGVLIRICMK</sequence>
<accession>A0A976M9Q4</accession>
<proteinExistence type="predicted"/>
<dbReference type="Proteomes" id="UP000244811">
    <property type="component" value="Chromosome 1"/>
</dbReference>
<feature type="transmembrane region" description="Helical" evidence="1">
    <location>
        <begin position="252"/>
        <end position="273"/>
    </location>
</feature>
<keyword evidence="1" id="KW-1133">Transmembrane helix</keyword>
<evidence type="ECO:0000313" key="3">
    <source>
        <dbReference type="EMBL" id="UKK00439.2"/>
    </source>
</evidence>
<organism evidence="3 4">
    <name type="scientific">Theileria orientalis</name>
    <dbReference type="NCBI Taxonomy" id="68886"/>
    <lineage>
        <taxon>Eukaryota</taxon>
        <taxon>Sar</taxon>
        <taxon>Alveolata</taxon>
        <taxon>Apicomplexa</taxon>
        <taxon>Aconoidasida</taxon>
        <taxon>Piroplasmida</taxon>
        <taxon>Theileriidae</taxon>
        <taxon>Theileria</taxon>
    </lineage>
</organism>
<evidence type="ECO:0000313" key="4">
    <source>
        <dbReference type="Proteomes" id="UP000244811"/>
    </source>
</evidence>
<gene>
    <name evidence="3" type="ORF">MACK_000511</name>
</gene>
<keyword evidence="1" id="KW-0812">Transmembrane</keyword>